<proteinExistence type="predicted"/>
<organism evidence="1 2">
    <name type="scientific">Ktedonosporobacter rubrisoli</name>
    <dbReference type="NCBI Taxonomy" id="2509675"/>
    <lineage>
        <taxon>Bacteria</taxon>
        <taxon>Bacillati</taxon>
        <taxon>Chloroflexota</taxon>
        <taxon>Ktedonobacteria</taxon>
        <taxon>Ktedonobacterales</taxon>
        <taxon>Ktedonosporobacteraceae</taxon>
        <taxon>Ktedonosporobacter</taxon>
    </lineage>
</organism>
<dbReference type="EMBL" id="CP035758">
    <property type="protein sequence ID" value="QBD82453.1"/>
    <property type="molecule type" value="Genomic_DNA"/>
</dbReference>
<protein>
    <submittedName>
        <fullName evidence="1">Uncharacterized protein</fullName>
    </submittedName>
</protein>
<accession>A0A4P6K3G8</accession>
<dbReference type="Proteomes" id="UP000290365">
    <property type="component" value="Chromosome"/>
</dbReference>
<dbReference type="KEGG" id="kbs:EPA93_43350"/>
<evidence type="ECO:0000313" key="2">
    <source>
        <dbReference type="Proteomes" id="UP000290365"/>
    </source>
</evidence>
<sequence length="78" mass="8983">MEKEAIEKETCHIVRIGKRKLAYSGCNSDEAIAACFKAADVYPLKRITYFVDGKISVTYWPSLNYWIKKGRDKSENAY</sequence>
<keyword evidence="2" id="KW-1185">Reference proteome</keyword>
<reference evidence="1 2" key="1">
    <citation type="submission" date="2019-01" db="EMBL/GenBank/DDBJ databases">
        <title>Ktedonosporobacter rubrisoli SCAWS-G2.</title>
        <authorList>
            <person name="Huang Y."/>
            <person name="Yan B."/>
        </authorList>
    </citation>
    <scope>NUCLEOTIDE SEQUENCE [LARGE SCALE GENOMIC DNA]</scope>
    <source>
        <strain evidence="1 2">SCAWS-G2</strain>
    </source>
</reference>
<name>A0A4P6K3G8_KTERU</name>
<gene>
    <name evidence="1" type="ORF">EPA93_43350</name>
</gene>
<dbReference type="AlphaFoldDB" id="A0A4P6K3G8"/>
<dbReference type="RefSeq" id="WP_129893522.1">
    <property type="nucleotide sequence ID" value="NZ_CP035758.1"/>
</dbReference>
<evidence type="ECO:0000313" key="1">
    <source>
        <dbReference type="EMBL" id="QBD82453.1"/>
    </source>
</evidence>